<keyword evidence="3" id="KW-1185">Reference proteome</keyword>
<gene>
    <name evidence="2" type="ORF">J2T23_000683</name>
</gene>
<dbReference type="RefSeq" id="WP_307357226.1">
    <property type="nucleotide sequence ID" value="NZ_JAUSTB010000002.1"/>
</dbReference>
<evidence type="ECO:0000313" key="3">
    <source>
        <dbReference type="Proteomes" id="UP001239267"/>
    </source>
</evidence>
<dbReference type="InterPro" id="IPR049713">
    <property type="entry name" value="Pr6Pr-like"/>
</dbReference>
<sequence length="252" mass="27651">MSRRESASGPGEFLPPVRRNTAANRALHPDRPWIRAVRIAVGIFVLAAQVQKTFDATLPGNDVDVAQLFSEFTVQGNLALGLVLILSGVRPRSRLPLWWDHIFGALVLYLVKTGIIYVVLVAPPGEPWWSWDLYWPQMVHHRLAPLVTALDWLLVTRTVRGTWWGPLAWLGYPVAFLAFSWIRGGLDGWYVYDFLDPTLDGGWATVFVSTAQVLVAFLVVAAIVHAAGNARVALAAGRPARAKSVRGAGVAA</sequence>
<feature type="transmembrane region" description="Helical" evidence="1">
    <location>
        <begin position="202"/>
        <end position="224"/>
    </location>
</feature>
<organism evidence="2 3">
    <name type="scientific">Pseudarthrobacter niigatensis</name>
    <dbReference type="NCBI Taxonomy" id="369935"/>
    <lineage>
        <taxon>Bacteria</taxon>
        <taxon>Bacillati</taxon>
        <taxon>Actinomycetota</taxon>
        <taxon>Actinomycetes</taxon>
        <taxon>Micrococcales</taxon>
        <taxon>Micrococcaceae</taxon>
        <taxon>Pseudarthrobacter</taxon>
    </lineage>
</organism>
<comment type="caution">
    <text evidence="2">The sequence shown here is derived from an EMBL/GenBank/DDBJ whole genome shotgun (WGS) entry which is preliminary data.</text>
</comment>
<feature type="transmembrane region" description="Helical" evidence="1">
    <location>
        <begin position="33"/>
        <end position="52"/>
    </location>
</feature>
<dbReference type="AlphaFoldDB" id="A0AAJ1SPS1"/>
<keyword evidence="1" id="KW-0812">Transmembrane</keyword>
<keyword evidence="1" id="KW-0472">Membrane</keyword>
<keyword evidence="1" id="KW-1133">Transmembrane helix</keyword>
<feature type="transmembrane region" description="Helical" evidence="1">
    <location>
        <begin position="101"/>
        <end position="122"/>
    </location>
</feature>
<accession>A0AAJ1SPS1</accession>
<reference evidence="2 3" key="1">
    <citation type="submission" date="2023-07" db="EMBL/GenBank/DDBJ databases">
        <title>Sorghum-associated microbial communities from plants grown in Nebraska, USA.</title>
        <authorList>
            <person name="Schachtman D."/>
        </authorList>
    </citation>
    <scope>NUCLEOTIDE SEQUENCE [LARGE SCALE GENOMIC DNA]</scope>
    <source>
        <strain evidence="2 3">DS1001</strain>
    </source>
</reference>
<feature type="transmembrane region" description="Helical" evidence="1">
    <location>
        <begin position="162"/>
        <end position="182"/>
    </location>
</feature>
<evidence type="ECO:0000313" key="2">
    <source>
        <dbReference type="EMBL" id="MDQ0144800.1"/>
    </source>
</evidence>
<proteinExistence type="predicted"/>
<name>A0AAJ1SPS1_9MICC</name>
<feature type="transmembrane region" description="Helical" evidence="1">
    <location>
        <begin position="72"/>
        <end position="89"/>
    </location>
</feature>
<evidence type="ECO:0000256" key="1">
    <source>
        <dbReference type="SAM" id="Phobius"/>
    </source>
</evidence>
<feature type="transmembrane region" description="Helical" evidence="1">
    <location>
        <begin position="134"/>
        <end position="155"/>
    </location>
</feature>
<dbReference type="NCBIfam" id="NF038065">
    <property type="entry name" value="Pr6Pr"/>
    <property type="match status" value="1"/>
</dbReference>
<evidence type="ECO:0008006" key="4">
    <source>
        <dbReference type="Google" id="ProtNLM"/>
    </source>
</evidence>
<dbReference type="EMBL" id="JAUSTB010000002">
    <property type="protein sequence ID" value="MDQ0144800.1"/>
    <property type="molecule type" value="Genomic_DNA"/>
</dbReference>
<dbReference type="Proteomes" id="UP001239267">
    <property type="component" value="Unassembled WGS sequence"/>
</dbReference>
<protein>
    <recommendedName>
        <fullName evidence="4">FAR-17a/AIG1-like protein</fullName>
    </recommendedName>
</protein>